<dbReference type="SUPFAM" id="SSF55729">
    <property type="entry name" value="Acyl-CoA N-acyltransferases (Nat)"/>
    <property type="match status" value="1"/>
</dbReference>
<organism evidence="2 3">
    <name type="scientific">Streptomyces bambusae</name>
    <dbReference type="NCBI Taxonomy" id="1550616"/>
    <lineage>
        <taxon>Bacteria</taxon>
        <taxon>Bacillati</taxon>
        <taxon>Actinomycetota</taxon>
        <taxon>Actinomycetes</taxon>
        <taxon>Kitasatosporales</taxon>
        <taxon>Streptomycetaceae</taxon>
        <taxon>Streptomyces</taxon>
    </lineage>
</organism>
<dbReference type="PROSITE" id="PS51186">
    <property type="entry name" value="GNAT"/>
    <property type="match status" value="1"/>
</dbReference>
<keyword evidence="3" id="KW-1185">Reference proteome</keyword>
<dbReference type="Gene3D" id="3.40.630.30">
    <property type="match status" value="1"/>
</dbReference>
<dbReference type="PANTHER" id="PTHR43441:SF10">
    <property type="entry name" value="ACETYLTRANSFERASE"/>
    <property type="match status" value="1"/>
</dbReference>
<name>A0ABS6ZDA4_9ACTN</name>
<evidence type="ECO:0000313" key="2">
    <source>
        <dbReference type="EMBL" id="MBW5485394.1"/>
    </source>
</evidence>
<evidence type="ECO:0000259" key="1">
    <source>
        <dbReference type="PROSITE" id="PS51186"/>
    </source>
</evidence>
<proteinExistence type="predicted"/>
<sequence>MEPTTLTTERLLLRPWAPGDADAVHRACQDPGIQRWTSVPVPYGYVDARGWTEEIAAAGWKRDTEYSFAVCRTGSGTDSGTVVGAVGLHVHGVRGYEIGYWAAAEHRGNGYTLEAVLAVARWAFTSLGAGRVEWRAEVGNAGSRAVAEKAGFRVEGVLRAALPFRGTWRDCWVGGLLPADLGLTSALPHLPAPTAGGDRV</sequence>
<reference evidence="2 3" key="1">
    <citation type="submission" date="2019-12" db="EMBL/GenBank/DDBJ databases">
        <title>Genome sequence of Streptomyces bambusae.</title>
        <authorList>
            <person name="Bansal K."/>
            <person name="Choksket S."/>
            <person name="Korpole S."/>
            <person name="Patil P.B."/>
        </authorList>
    </citation>
    <scope>NUCLEOTIDE SEQUENCE [LARGE SCALE GENOMIC DNA]</scope>
    <source>
        <strain evidence="2 3">SK60</strain>
    </source>
</reference>
<protein>
    <submittedName>
        <fullName evidence="2">GNAT family N-acetyltransferase</fullName>
    </submittedName>
</protein>
<dbReference type="EMBL" id="WTFF01000248">
    <property type="protein sequence ID" value="MBW5485394.1"/>
    <property type="molecule type" value="Genomic_DNA"/>
</dbReference>
<dbReference type="Proteomes" id="UP000812013">
    <property type="component" value="Unassembled WGS sequence"/>
</dbReference>
<dbReference type="InterPro" id="IPR000182">
    <property type="entry name" value="GNAT_dom"/>
</dbReference>
<dbReference type="PANTHER" id="PTHR43441">
    <property type="entry name" value="RIBOSOMAL-PROTEIN-SERINE ACETYLTRANSFERASE"/>
    <property type="match status" value="1"/>
</dbReference>
<dbReference type="Pfam" id="PF13302">
    <property type="entry name" value="Acetyltransf_3"/>
    <property type="match status" value="1"/>
</dbReference>
<dbReference type="InterPro" id="IPR016181">
    <property type="entry name" value="Acyl_CoA_acyltransferase"/>
</dbReference>
<gene>
    <name evidence="2" type="ORF">GPJ59_26840</name>
</gene>
<feature type="domain" description="N-acetyltransferase" evidence="1">
    <location>
        <begin position="11"/>
        <end position="174"/>
    </location>
</feature>
<evidence type="ECO:0000313" key="3">
    <source>
        <dbReference type="Proteomes" id="UP000812013"/>
    </source>
</evidence>
<dbReference type="RefSeq" id="WP_219670296.1">
    <property type="nucleotide sequence ID" value="NZ_WTFF01000248.1"/>
</dbReference>
<comment type="caution">
    <text evidence="2">The sequence shown here is derived from an EMBL/GenBank/DDBJ whole genome shotgun (WGS) entry which is preliminary data.</text>
</comment>
<accession>A0ABS6ZDA4</accession>
<dbReference type="InterPro" id="IPR051908">
    <property type="entry name" value="Ribosomal_N-acetyltransferase"/>
</dbReference>